<dbReference type="Proteomes" id="UP000182034">
    <property type="component" value="Unassembled WGS sequence"/>
</dbReference>
<reference evidence="2" key="1">
    <citation type="submission" date="2016-10" db="EMBL/GenBank/DDBJ databases">
        <authorList>
            <person name="Varghese N."/>
            <person name="Submissions S."/>
        </authorList>
    </citation>
    <scope>NUCLEOTIDE SEQUENCE [LARGE SCALE GENOMIC DNA]</scope>
    <source>
        <strain evidence="2">SUR2</strain>
    </source>
</reference>
<protein>
    <recommendedName>
        <fullName evidence="3">DUF4238 domain-containing protein</fullName>
    </recommendedName>
</protein>
<accession>A0A1K2IST3</accession>
<gene>
    <name evidence="1" type="ORF">SAMN05216324_11061</name>
</gene>
<dbReference type="EMBL" id="FPKW01000010">
    <property type="protein sequence ID" value="SFZ95493.1"/>
    <property type="molecule type" value="Genomic_DNA"/>
</dbReference>
<keyword evidence="2" id="KW-1185">Reference proteome</keyword>
<dbReference type="RefSeq" id="WP_072410682.1">
    <property type="nucleotide sequence ID" value="NZ_FPKW01000010.1"/>
</dbReference>
<evidence type="ECO:0008006" key="3">
    <source>
        <dbReference type="Google" id="ProtNLM"/>
    </source>
</evidence>
<dbReference type="Pfam" id="PF14022">
    <property type="entry name" value="DUF4238"/>
    <property type="match status" value="1"/>
</dbReference>
<sequence length="99" mass="11927">MAKKNQHYVPKFYLRYFSFNQNLKQIGIYNLKNDFFKQDVPLKHQCSKNFFYGEDEIIENFLSKIEEQFDSCLKEIISKQDLNKGNQEELHILLTLNKT</sequence>
<evidence type="ECO:0000313" key="1">
    <source>
        <dbReference type="EMBL" id="SFZ95493.1"/>
    </source>
</evidence>
<evidence type="ECO:0000313" key="2">
    <source>
        <dbReference type="Proteomes" id="UP000182034"/>
    </source>
</evidence>
<dbReference type="InterPro" id="IPR025332">
    <property type="entry name" value="DUF4238"/>
</dbReference>
<name>A0A1K2IST3_9FLAO</name>
<dbReference type="AlphaFoldDB" id="A0A1K2IST3"/>
<proteinExistence type="predicted"/>
<organism evidence="1 2">
    <name type="scientific">Chryseobacterium limigenitum</name>
    <dbReference type="NCBI Taxonomy" id="1612149"/>
    <lineage>
        <taxon>Bacteria</taxon>
        <taxon>Pseudomonadati</taxon>
        <taxon>Bacteroidota</taxon>
        <taxon>Flavobacteriia</taxon>
        <taxon>Flavobacteriales</taxon>
        <taxon>Weeksellaceae</taxon>
        <taxon>Chryseobacterium group</taxon>
        <taxon>Chryseobacterium</taxon>
    </lineage>
</organism>
<dbReference type="OrthoDB" id="669645at2"/>